<proteinExistence type="predicted"/>
<keyword evidence="2" id="KW-1185">Reference proteome</keyword>
<comment type="caution">
    <text evidence="1">The sequence shown here is derived from an EMBL/GenBank/DDBJ whole genome shotgun (WGS) entry which is preliminary data.</text>
</comment>
<evidence type="ECO:0000313" key="2">
    <source>
        <dbReference type="Proteomes" id="UP001558613"/>
    </source>
</evidence>
<name>A0ABR3P0U8_9TELE</name>
<reference evidence="1 2" key="1">
    <citation type="submission" date="2023-09" db="EMBL/GenBank/DDBJ databases">
        <authorList>
            <person name="Wang M."/>
        </authorList>
    </citation>
    <scope>NUCLEOTIDE SEQUENCE [LARGE SCALE GENOMIC DNA]</scope>
    <source>
        <strain evidence="1">GT-2023</strain>
        <tissue evidence="1">Liver</tissue>
    </source>
</reference>
<dbReference type="Proteomes" id="UP001558613">
    <property type="component" value="Unassembled WGS sequence"/>
</dbReference>
<evidence type="ECO:0000313" key="1">
    <source>
        <dbReference type="EMBL" id="KAL1282888.1"/>
    </source>
</evidence>
<accession>A0ABR3P0U8</accession>
<gene>
    <name evidence="1" type="ORF">QQF64_001691</name>
</gene>
<organism evidence="1 2">
    <name type="scientific">Cirrhinus molitorella</name>
    <name type="common">mud carp</name>
    <dbReference type="NCBI Taxonomy" id="172907"/>
    <lineage>
        <taxon>Eukaryota</taxon>
        <taxon>Metazoa</taxon>
        <taxon>Chordata</taxon>
        <taxon>Craniata</taxon>
        <taxon>Vertebrata</taxon>
        <taxon>Euteleostomi</taxon>
        <taxon>Actinopterygii</taxon>
        <taxon>Neopterygii</taxon>
        <taxon>Teleostei</taxon>
        <taxon>Ostariophysi</taxon>
        <taxon>Cypriniformes</taxon>
        <taxon>Cyprinidae</taxon>
        <taxon>Labeoninae</taxon>
        <taxon>Labeonini</taxon>
        <taxon>Cirrhinus</taxon>
    </lineage>
</organism>
<dbReference type="EMBL" id="JAYMGO010000001">
    <property type="protein sequence ID" value="KAL1282888.1"/>
    <property type="molecule type" value="Genomic_DNA"/>
</dbReference>
<sequence>MPETPARGKFWEVSGDAEVKEPERGGVGWSRVCAPMRSSPGGHKLLSRVDFLPAGNPAHSLHPPPLTSPADAVRKATSPVRRRCGLQTRSHQGTLGLVTK</sequence>
<protein>
    <submittedName>
        <fullName evidence="1">Uncharacterized protein</fullName>
    </submittedName>
</protein>